<dbReference type="EMBL" id="WHWB01034091">
    <property type="protein sequence ID" value="KAJ7413986.1"/>
    <property type="molecule type" value="Genomic_DNA"/>
</dbReference>
<name>A0ABQ9D848_9PASS</name>
<sequence>MQCYRLWGECLETGPGEKDLRVLKMSQQCALVDNKTNGILACISNNVASRTRAVIVPLYFALMRPHLKFCIQFWGLHYKKDTEMLESVQRRTMKLVKGLKSRMAEKHLKDCTRRHKHKQSDLEDGRIPKNLT</sequence>
<accession>A0ABQ9D848</accession>
<evidence type="ECO:0000256" key="1">
    <source>
        <dbReference type="SAM" id="MobiDB-lite"/>
    </source>
</evidence>
<protein>
    <submittedName>
        <fullName evidence="2">Uncharacterized protein</fullName>
    </submittedName>
</protein>
<dbReference type="Proteomes" id="UP001145742">
    <property type="component" value="Unassembled WGS sequence"/>
</dbReference>
<feature type="compositionally biased region" description="Basic and acidic residues" evidence="1">
    <location>
        <begin position="119"/>
        <end position="132"/>
    </location>
</feature>
<evidence type="ECO:0000313" key="3">
    <source>
        <dbReference type="Proteomes" id="UP001145742"/>
    </source>
</evidence>
<organism evidence="2 3">
    <name type="scientific">Willisornis vidua</name>
    <name type="common">Xingu scale-backed antbird</name>
    <dbReference type="NCBI Taxonomy" id="1566151"/>
    <lineage>
        <taxon>Eukaryota</taxon>
        <taxon>Metazoa</taxon>
        <taxon>Chordata</taxon>
        <taxon>Craniata</taxon>
        <taxon>Vertebrata</taxon>
        <taxon>Euteleostomi</taxon>
        <taxon>Archelosauria</taxon>
        <taxon>Archosauria</taxon>
        <taxon>Dinosauria</taxon>
        <taxon>Saurischia</taxon>
        <taxon>Theropoda</taxon>
        <taxon>Coelurosauria</taxon>
        <taxon>Aves</taxon>
        <taxon>Neognathae</taxon>
        <taxon>Neoaves</taxon>
        <taxon>Telluraves</taxon>
        <taxon>Australaves</taxon>
        <taxon>Passeriformes</taxon>
        <taxon>Thamnophilidae</taxon>
        <taxon>Willisornis</taxon>
    </lineage>
</organism>
<proteinExistence type="predicted"/>
<dbReference type="PANTHER" id="PTHR33332">
    <property type="entry name" value="REVERSE TRANSCRIPTASE DOMAIN-CONTAINING PROTEIN"/>
    <property type="match status" value="1"/>
</dbReference>
<comment type="caution">
    <text evidence="2">The sequence shown here is derived from an EMBL/GenBank/DDBJ whole genome shotgun (WGS) entry which is preliminary data.</text>
</comment>
<evidence type="ECO:0000313" key="2">
    <source>
        <dbReference type="EMBL" id="KAJ7413986.1"/>
    </source>
</evidence>
<feature type="region of interest" description="Disordered" evidence="1">
    <location>
        <begin position="111"/>
        <end position="132"/>
    </location>
</feature>
<reference evidence="2" key="1">
    <citation type="submission" date="2019-10" db="EMBL/GenBank/DDBJ databases">
        <authorList>
            <person name="Soares A.E.R."/>
            <person name="Aleixo A."/>
            <person name="Schneider P."/>
            <person name="Miyaki C.Y."/>
            <person name="Schneider M.P."/>
            <person name="Mello C."/>
            <person name="Vasconcelos A.T.R."/>
        </authorList>
    </citation>
    <scope>NUCLEOTIDE SEQUENCE</scope>
    <source>
        <tissue evidence="2">Muscle</tissue>
    </source>
</reference>
<gene>
    <name evidence="2" type="ORF">WISP_87139</name>
</gene>
<keyword evidence="3" id="KW-1185">Reference proteome</keyword>